<dbReference type="InterPro" id="IPR011009">
    <property type="entry name" value="Kinase-like_dom_sf"/>
</dbReference>
<feature type="compositionally biased region" description="Basic and acidic residues" evidence="6">
    <location>
        <begin position="452"/>
        <end position="474"/>
    </location>
</feature>
<gene>
    <name evidence="8" type="ORF">LTR84_002937</name>
</gene>
<comment type="caution">
    <text evidence="8">The sequence shown here is derived from an EMBL/GenBank/DDBJ whole genome shotgun (WGS) entry which is preliminary data.</text>
</comment>
<proteinExistence type="predicted"/>
<dbReference type="PROSITE" id="PS00108">
    <property type="entry name" value="PROTEIN_KINASE_ST"/>
    <property type="match status" value="1"/>
</dbReference>
<dbReference type="PANTHER" id="PTHR24348">
    <property type="entry name" value="SERINE/THREONINE-PROTEIN KINASE UNC-51-RELATED"/>
    <property type="match status" value="1"/>
</dbReference>
<feature type="region of interest" description="Disordered" evidence="6">
    <location>
        <begin position="441"/>
        <end position="604"/>
    </location>
</feature>
<evidence type="ECO:0000256" key="1">
    <source>
        <dbReference type="ARBA" id="ARBA00004623"/>
    </source>
</evidence>
<dbReference type="GO" id="GO:0005524">
    <property type="term" value="F:ATP binding"/>
    <property type="evidence" value="ECO:0007669"/>
    <property type="project" value="InterPro"/>
</dbReference>
<dbReference type="RefSeq" id="XP_064706147.1">
    <property type="nucleotide sequence ID" value="XM_064846537.1"/>
</dbReference>
<name>A0AAV9NCR8_9EURO</name>
<evidence type="ECO:0000313" key="8">
    <source>
        <dbReference type="EMBL" id="KAK5052133.1"/>
    </source>
</evidence>
<feature type="compositionally biased region" description="Basic residues" evidence="6">
    <location>
        <begin position="561"/>
        <end position="574"/>
    </location>
</feature>
<dbReference type="FunFam" id="1.10.510.10:FF:000693">
    <property type="entry name" value="Serine/threonine protein kinase, putative"/>
    <property type="match status" value="1"/>
</dbReference>
<protein>
    <recommendedName>
        <fullName evidence="2">Serine/threonine-protein kinase ATG1</fullName>
    </recommendedName>
    <alternativeName>
        <fullName evidence="5">Autophagy-related protein 1</fullName>
    </alternativeName>
    <alternativeName>
        <fullName evidence="3">Serine/threonine-protein kinase atg1</fullName>
    </alternativeName>
</protein>
<evidence type="ECO:0000256" key="2">
    <source>
        <dbReference type="ARBA" id="ARBA00018572"/>
    </source>
</evidence>
<dbReference type="InterPro" id="IPR000719">
    <property type="entry name" value="Prot_kinase_dom"/>
</dbReference>
<dbReference type="GO" id="GO:0034045">
    <property type="term" value="C:phagophore assembly site membrane"/>
    <property type="evidence" value="ECO:0007669"/>
    <property type="project" value="UniProtKB-SubCell"/>
</dbReference>
<evidence type="ECO:0000259" key="7">
    <source>
        <dbReference type="PROSITE" id="PS50011"/>
    </source>
</evidence>
<dbReference type="SMART" id="SM00220">
    <property type="entry name" value="S_TKc"/>
    <property type="match status" value="1"/>
</dbReference>
<feature type="region of interest" description="Disordered" evidence="6">
    <location>
        <begin position="392"/>
        <end position="428"/>
    </location>
</feature>
<feature type="domain" description="Protein kinase" evidence="7">
    <location>
        <begin position="20"/>
        <end position="280"/>
    </location>
</feature>
<dbReference type="Gene3D" id="1.10.510.10">
    <property type="entry name" value="Transferase(Phosphotransferase) domain 1"/>
    <property type="match status" value="1"/>
</dbReference>
<dbReference type="Pfam" id="PF00069">
    <property type="entry name" value="Pkinase"/>
    <property type="match status" value="1"/>
</dbReference>
<comment type="subcellular location">
    <subcellularLocation>
        <location evidence="1">Preautophagosomal structure membrane</location>
        <topology evidence="1">Peripheral membrane protein</topology>
    </subcellularLocation>
</comment>
<feature type="compositionally biased region" description="Acidic residues" evidence="6">
    <location>
        <begin position="441"/>
        <end position="451"/>
    </location>
</feature>
<keyword evidence="4" id="KW-0072">Autophagy</keyword>
<evidence type="ECO:0000313" key="9">
    <source>
        <dbReference type="Proteomes" id="UP001358417"/>
    </source>
</evidence>
<reference evidence="8 9" key="1">
    <citation type="submission" date="2023-08" db="EMBL/GenBank/DDBJ databases">
        <title>Black Yeasts Isolated from many extreme environments.</title>
        <authorList>
            <person name="Coleine C."/>
            <person name="Stajich J.E."/>
            <person name="Selbmann L."/>
        </authorList>
    </citation>
    <scope>NUCLEOTIDE SEQUENCE [LARGE SCALE GENOMIC DNA]</scope>
    <source>
        <strain evidence="8 9">CCFEE 5792</strain>
    </source>
</reference>
<keyword evidence="9" id="KW-1185">Reference proteome</keyword>
<dbReference type="EMBL" id="JAVRRD010000014">
    <property type="protein sequence ID" value="KAK5052133.1"/>
    <property type="molecule type" value="Genomic_DNA"/>
</dbReference>
<evidence type="ECO:0000256" key="5">
    <source>
        <dbReference type="ARBA" id="ARBA00030237"/>
    </source>
</evidence>
<sequence>MAMECMKDAFRKDQLLDGRFRTIAPLNHGSFGMVFLAEDLTTRQEVAIKCLTKPTAANQSVSVTTFDEGTEELTCHAILKHHDHLVNLIHHFETDSHTYLVLEYCSQGDLYEAIRLDRGPLQTEHVRRFMLQLISAVQHMHDNGLYHRDIKPENIFLTHDGSMKLGDFGLATRSFFSYEACVGSDRYMAPEQYDPAATGYSPAKADIWSIGICLLNVLFARNPFVTPTESDVLFADYRRDRQSLFDIFPNMSQDTFEILSCAMTLDPAKRDLAALKQAVLRAVTFTTDDEAFDDFCAEERDTVRASANREPLRTPSIQSPHMDSDNFPWAKALHSSPNKKQQQLASIPDMFDEDLFESEKSVKLGESWYSGHTPSLASVLDSAYGSLKSLAIKRPSKRDPPRPDPVPIPHSLPTRPSRPIPTMSSVFGKHKDTVAKSWSDMFEEDEEESERELEYERRREQNSRSFSHDSRREAPTPVPVPAGILTESKSRSSSNVRRSRTPRPAVPSKPDALGSDENDPFGWRVRTPRHSPKQVPVDKWAALGTKRRNFQTDSERQAAPYKKRSFTTGTRKRSMNSMGAEQPSWQRRDSRTRGRQPAYLNQSWRQTKVIDSSADEEDHEWVGGWHNFHL</sequence>
<dbReference type="SUPFAM" id="SSF56112">
    <property type="entry name" value="Protein kinase-like (PK-like)"/>
    <property type="match status" value="1"/>
</dbReference>
<organism evidence="8 9">
    <name type="scientific">Exophiala bonariae</name>
    <dbReference type="NCBI Taxonomy" id="1690606"/>
    <lineage>
        <taxon>Eukaryota</taxon>
        <taxon>Fungi</taxon>
        <taxon>Dikarya</taxon>
        <taxon>Ascomycota</taxon>
        <taxon>Pezizomycotina</taxon>
        <taxon>Eurotiomycetes</taxon>
        <taxon>Chaetothyriomycetidae</taxon>
        <taxon>Chaetothyriales</taxon>
        <taxon>Herpotrichiellaceae</taxon>
        <taxon>Exophiala</taxon>
    </lineage>
</organism>
<evidence type="ECO:0000256" key="3">
    <source>
        <dbReference type="ARBA" id="ARBA00019599"/>
    </source>
</evidence>
<feature type="compositionally biased region" description="Polar residues" evidence="6">
    <location>
        <begin position="335"/>
        <end position="344"/>
    </location>
</feature>
<dbReference type="Proteomes" id="UP001358417">
    <property type="component" value="Unassembled WGS sequence"/>
</dbReference>
<feature type="region of interest" description="Disordered" evidence="6">
    <location>
        <begin position="304"/>
        <end position="344"/>
    </location>
</feature>
<evidence type="ECO:0000256" key="4">
    <source>
        <dbReference type="ARBA" id="ARBA00023006"/>
    </source>
</evidence>
<dbReference type="AlphaFoldDB" id="A0AAV9NCR8"/>
<dbReference type="PROSITE" id="PS50011">
    <property type="entry name" value="PROTEIN_KINASE_DOM"/>
    <property type="match status" value="1"/>
</dbReference>
<dbReference type="InterPro" id="IPR045269">
    <property type="entry name" value="Atg1-like"/>
</dbReference>
<accession>A0AAV9NCR8</accession>
<dbReference type="GO" id="GO:0004674">
    <property type="term" value="F:protein serine/threonine kinase activity"/>
    <property type="evidence" value="ECO:0007669"/>
    <property type="project" value="InterPro"/>
</dbReference>
<dbReference type="PANTHER" id="PTHR24348:SF68">
    <property type="entry name" value="SERINE_THREONINE-PROTEIN KINASE ATG1C"/>
    <property type="match status" value="1"/>
</dbReference>
<dbReference type="GO" id="GO:0006914">
    <property type="term" value="P:autophagy"/>
    <property type="evidence" value="ECO:0007669"/>
    <property type="project" value="UniProtKB-KW"/>
</dbReference>
<dbReference type="GeneID" id="89971136"/>
<dbReference type="GO" id="GO:0010506">
    <property type="term" value="P:regulation of autophagy"/>
    <property type="evidence" value="ECO:0007669"/>
    <property type="project" value="InterPro"/>
</dbReference>
<dbReference type="InterPro" id="IPR008271">
    <property type="entry name" value="Ser/Thr_kinase_AS"/>
</dbReference>
<evidence type="ECO:0000256" key="6">
    <source>
        <dbReference type="SAM" id="MobiDB-lite"/>
    </source>
</evidence>
<feature type="compositionally biased region" description="Polar residues" evidence="6">
    <location>
        <begin position="575"/>
        <end position="585"/>
    </location>
</feature>